<dbReference type="GeneID" id="54483940"/>
<sequence>MRFGSTLRKSVYGPWKDKYIDYGKLKKLLKESEGDGSPIERDEDEWTEEDESNFVEELVNVQLEKVNDFQAQTYQKLRDRTSACENDLEPLSLRPQGSEDSKDQDVITKSSATREVSDDERETILKKTLKELDSVTKEVNELEKYSRINYTGFLKAAKKHDRKRGHMYRVRPLLQVRLAALPFNSEDYSPLLYKLSAMYSFVRQSLEGKKEGLSFSEGQTGGETFVSHKFWVHPENLLEVKTVILRRLPVLVYNPQTSKIAEGSQRDPTITSIYFDNPNFSLYTDKVDHKPNAASLRLRWYGQLAEKPEILVEKKIIKEGDVSEEQRFSTKDKYVQGFITRDNRLEKNVKKLEDRFGEDSAHVQDYKTAVNDISQLIQDAKLEPMVRANYTRTAFQIPGDDRVRISLDTNLSLIREDALDQSRPCRDPAEWHRTDIDNNEMEYPFSGVKKGEINRFPFALLEIRIKGNKNYEWVSDLMDSHLVKTAPRFSKFVHGIAVLFEDYVNSFPFWLSEVETDIRRDPQKAFEEEQERKAKAAEDDVAVGSLFGTQSSLARQSFQPAMGSPIRSPASRSAPSRPGKATAEMARKASMAAITRESGKDAAIEDEDSDDDGVQGKRTKRSRTGIRSFIPSFSNSKYGQSKRFGNAKLPPGLVEPTNWLKDRGEVIVEPKVWLANQRTFVKWQHVAVLLASLSLGLYNAAGVDNTVAVTLAYVYTALAIFILGWGWAIYMYRSKLIRERSGKDFDSVIGPVVICVGLAVALVLNFAFKYRAALEQRNDHHHHNTTIQV</sequence>
<gene>
    <name evidence="9" type="ORF">EJ05DRAFT_468814</name>
</gene>
<keyword evidence="3 7" id="KW-0812">Transmembrane</keyword>
<dbReference type="Pfam" id="PF09359">
    <property type="entry name" value="VTC"/>
    <property type="match status" value="1"/>
</dbReference>
<dbReference type="InterPro" id="IPR018966">
    <property type="entry name" value="VTC_domain"/>
</dbReference>
<keyword evidence="4 7" id="KW-1133">Transmembrane helix</keyword>
<dbReference type="EMBL" id="ML996580">
    <property type="protein sequence ID" value="KAF2754411.1"/>
    <property type="molecule type" value="Genomic_DNA"/>
</dbReference>
<evidence type="ECO:0000256" key="3">
    <source>
        <dbReference type="ARBA" id="ARBA00022692"/>
    </source>
</evidence>
<name>A0A6A6W020_9PEZI</name>
<evidence type="ECO:0000256" key="7">
    <source>
        <dbReference type="SAM" id="Phobius"/>
    </source>
</evidence>
<feature type="region of interest" description="Disordered" evidence="6">
    <location>
        <begin position="86"/>
        <end position="119"/>
    </location>
</feature>
<dbReference type="PROSITE" id="PS51382">
    <property type="entry name" value="SPX"/>
    <property type="match status" value="1"/>
</dbReference>
<dbReference type="RefSeq" id="XP_033596862.1">
    <property type="nucleotide sequence ID" value="XM_033742886.1"/>
</dbReference>
<dbReference type="Pfam" id="PF02656">
    <property type="entry name" value="DUF202"/>
    <property type="match status" value="1"/>
</dbReference>
<dbReference type="OrthoDB" id="6493944at2759"/>
<dbReference type="AlphaFoldDB" id="A0A6A6W020"/>
<reference evidence="9" key="1">
    <citation type="journal article" date="2020" name="Stud. Mycol.">
        <title>101 Dothideomycetes genomes: a test case for predicting lifestyles and emergence of pathogens.</title>
        <authorList>
            <person name="Haridas S."/>
            <person name="Albert R."/>
            <person name="Binder M."/>
            <person name="Bloem J."/>
            <person name="Labutti K."/>
            <person name="Salamov A."/>
            <person name="Andreopoulos B."/>
            <person name="Baker S."/>
            <person name="Barry K."/>
            <person name="Bills G."/>
            <person name="Bluhm B."/>
            <person name="Cannon C."/>
            <person name="Castanera R."/>
            <person name="Culley D."/>
            <person name="Daum C."/>
            <person name="Ezra D."/>
            <person name="Gonzalez J."/>
            <person name="Henrissat B."/>
            <person name="Kuo A."/>
            <person name="Liang C."/>
            <person name="Lipzen A."/>
            <person name="Lutzoni F."/>
            <person name="Magnuson J."/>
            <person name="Mondo S."/>
            <person name="Nolan M."/>
            <person name="Ohm R."/>
            <person name="Pangilinan J."/>
            <person name="Park H.-J."/>
            <person name="Ramirez L."/>
            <person name="Alfaro M."/>
            <person name="Sun H."/>
            <person name="Tritt A."/>
            <person name="Yoshinaga Y."/>
            <person name="Zwiers L.-H."/>
            <person name="Turgeon B."/>
            <person name="Goodwin S."/>
            <person name="Spatafora J."/>
            <person name="Crous P."/>
            <person name="Grigoriev I."/>
        </authorList>
    </citation>
    <scope>NUCLEOTIDE SEQUENCE</scope>
    <source>
        <strain evidence="9">CBS 121739</strain>
    </source>
</reference>
<feature type="region of interest" description="Disordered" evidence="6">
    <location>
        <begin position="557"/>
        <end position="622"/>
    </location>
</feature>
<evidence type="ECO:0000256" key="4">
    <source>
        <dbReference type="ARBA" id="ARBA00022989"/>
    </source>
</evidence>
<protein>
    <submittedName>
        <fullName evidence="9">SPX-domain-containing protein</fullName>
    </submittedName>
</protein>
<feature type="compositionally biased region" description="Basic and acidic residues" evidence="6">
    <location>
        <begin position="97"/>
        <end position="106"/>
    </location>
</feature>
<keyword evidence="2" id="KW-0926">Vacuole</keyword>
<dbReference type="InterPro" id="IPR051572">
    <property type="entry name" value="VTC_Complex_Subunit"/>
</dbReference>
<dbReference type="GO" id="GO:0033254">
    <property type="term" value="C:vacuolar transporter chaperone complex"/>
    <property type="evidence" value="ECO:0007669"/>
    <property type="project" value="TreeGrafter"/>
</dbReference>
<proteinExistence type="predicted"/>
<evidence type="ECO:0000313" key="9">
    <source>
        <dbReference type="EMBL" id="KAF2754411.1"/>
    </source>
</evidence>
<dbReference type="InterPro" id="IPR042267">
    <property type="entry name" value="VTC_sf"/>
</dbReference>
<feature type="domain" description="SPX" evidence="8">
    <location>
        <begin position="1"/>
        <end position="174"/>
    </location>
</feature>
<feature type="transmembrane region" description="Helical" evidence="7">
    <location>
        <begin position="683"/>
        <end position="701"/>
    </location>
</feature>
<dbReference type="PANTHER" id="PTHR46140">
    <property type="entry name" value="VACUOLAR TRANSPORTER CHAPERONE 1-RELATED"/>
    <property type="match status" value="1"/>
</dbReference>
<dbReference type="Gene3D" id="3.20.100.30">
    <property type="entry name" value="VTC, catalytic tunnel domain"/>
    <property type="match status" value="1"/>
</dbReference>
<comment type="subcellular location">
    <subcellularLocation>
        <location evidence="1">Vacuole membrane</location>
        <topology evidence="1">Multi-pass membrane protein</topology>
    </subcellularLocation>
</comment>
<dbReference type="GO" id="GO:0000329">
    <property type="term" value="C:fungal-type vacuole membrane"/>
    <property type="evidence" value="ECO:0007669"/>
    <property type="project" value="TreeGrafter"/>
</dbReference>
<dbReference type="GO" id="GO:0006799">
    <property type="term" value="P:polyphosphate biosynthetic process"/>
    <property type="evidence" value="ECO:0007669"/>
    <property type="project" value="UniProtKB-ARBA"/>
</dbReference>
<dbReference type="PANTHER" id="PTHR46140:SF2">
    <property type="entry name" value="VACUOLAR TRANSPORTER CHAPERONE 3 COMPLEX SUBUNIT 3-RELATED"/>
    <property type="match status" value="1"/>
</dbReference>
<evidence type="ECO:0000256" key="2">
    <source>
        <dbReference type="ARBA" id="ARBA00022554"/>
    </source>
</evidence>
<dbReference type="CDD" id="cd14480">
    <property type="entry name" value="SPX_VTC2_like"/>
    <property type="match status" value="1"/>
</dbReference>
<dbReference type="Proteomes" id="UP000799437">
    <property type="component" value="Unassembled WGS sequence"/>
</dbReference>
<evidence type="ECO:0000256" key="6">
    <source>
        <dbReference type="SAM" id="MobiDB-lite"/>
    </source>
</evidence>
<feature type="compositionally biased region" description="Low complexity" evidence="6">
    <location>
        <begin position="564"/>
        <end position="578"/>
    </location>
</feature>
<keyword evidence="10" id="KW-1185">Reference proteome</keyword>
<feature type="compositionally biased region" description="Acidic residues" evidence="6">
    <location>
        <begin position="41"/>
        <end position="51"/>
    </location>
</feature>
<keyword evidence="5 7" id="KW-0472">Membrane</keyword>
<evidence type="ECO:0000256" key="1">
    <source>
        <dbReference type="ARBA" id="ARBA00004128"/>
    </source>
</evidence>
<feature type="compositionally biased region" description="Acidic residues" evidence="6">
    <location>
        <begin position="604"/>
        <end position="613"/>
    </location>
</feature>
<dbReference type="InterPro" id="IPR004331">
    <property type="entry name" value="SPX_dom"/>
</dbReference>
<feature type="region of interest" description="Disordered" evidence="6">
    <location>
        <begin position="31"/>
        <end position="51"/>
    </location>
</feature>
<accession>A0A6A6W020</accession>
<evidence type="ECO:0000259" key="8">
    <source>
        <dbReference type="PROSITE" id="PS51382"/>
    </source>
</evidence>
<feature type="transmembrane region" description="Helical" evidence="7">
    <location>
        <begin position="708"/>
        <end position="728"/>
    </location>
</feature>
<organism evidence="9 10">
    <name type="scientific">Pseudovirgaria hyperparasitica</name>
    <dbReference type="NCBI Taxonomy" id="470096"/>
    <lineage>
        <taxon>Eukaryota</taxon>
        <taxon>Fungi</taxon>
        <taxon>Dikarya</taxon>
        <taxon>Ascomycota</taxon>
        <taxon>Pezizomycotina</taxon>
        <taxon>Dothideomycetes</taxon>
        <taxon>Dothideomycetes incertae sedis</taxon>
        <taxon>Acrospermales</taxon>
        <taxon>Acrospermaceae</taxon>
        <taxon>Pseudovirgaria</taxon>
    </lineage>
</organism>
<feature type="transmembrane region" description="Helical" evidence="7">
    <location>
        <begin position="748"/>
        <end position="768"/>
    </location>
</feature>
<dbReference type="InterPro" id="IPR003807">
    <property type="entry name" value="DUF202"/>
</dbReference>
<evidence type="ECO:0000313" key="10">
    <source>
        <dbReference type="Proteomes" id="UP000799437"/>
    </source>
</evidence>
<evidence type="ECO:0000256" key="5">
    <source>
        <dbReference type="ARBA" id="ARBA00023136"/>
    </source>
</evidence>